<gene>
    <name evidence="4" type="ORF">g.6865</name>
    <name evidence="5" type="ORF">g.6869</name>
</gene>
<keyword evidence="1 2" id="KW-0694">RNA-binding</keyword>
<dbReference type="EMBL" id="GECU01020347">
    <property type="protein sequence ID" value="JAS87359.1"/>
    <property type="molecule type" value="Transcribed_RNA"/>
</dbReference>
<dbReference type="InterPro" id="IPR052462">
    <property type="entry name" value="SLIRP/GR-RBP-like"/>
</dbReference>
<dbReference type="PROSITE" id="PS50102">
    <property type="entry name" value="RRM"/>
    <property type="match status" value="3"/>
</dbReference>
<evidence type="ECO:0000256" key="2">
    <source>
        <dbReference type="PROSITE-ProRule" id="PRU00176"/>
    </source>
</evidence>
<dbReference type="SMART" id="SM00360">
    <property type="entry name" value="RRM"/>
    <property type="match status" value="3"/>
</dbReference>
<feature type="domain" description="RRM" evidence="3">
    <location>
        <begin position="10"/>
        <end position="89"/>
    </location>
</feature>
<dbReference type="SUPFAM" id="SSF54928">
    <property type="entry name" value="RNA-binding domain, RBD"/>
    <property type="match status" value="3"/>
</dbReference>
<dbReference type="AlphaFoldDB" id="A0A1B6IKB6"/>
<dbReference type="PANTHER" id="PTHR48027">
    <property type="entry name" value="HETEROGENEOUS NUCLEAR RIBONUCLEOPROTEIN 87F-RELATED"/>
    <property type="match status" value="1"/>
</dbReference>
<organism evidence="4">
    <name type="scientific">Homalodisca liturata</name>
    <dbReference type="NCBI Taxonomy" id="320908"/>
    <lineage>
        <taxon>Eukaryota</taxon>
        <taxon>Metazoa</taxon>
        <taxon>Ecdysozoa</taxon>
        <taxon>Arthropoda</taxon>
        <taxon>Hexapoda</taxon>
        <taxon>Insecta</taxon>
        <taxon>Pterygota</taxon>
        <taxon>Neoptera</taxon>
        <taxon>Paraneoptera</taxon>
        <taxon>Hemiptera</taxon>
        <taxon>Auchenorrhyncha</taxon>
        <taxon>Membracoidea</taxon>
        <taxon>Cicadellidae</taxon>
        <taxon>Cicadellinae</taxon>
        <taxon>Proconiini</taxon>
        <taxon>Homalodisca</taxon>
    </lineage>
</organism>
<dbReference type="EMBL" id="GECU01007595">
    <property type="protein sequence ID" value="JAT00112.1"/>
    <property type="molecule type" value="Transcribed_RNA"/>
</dbReference>
<dbReference type="InterPro" id="IPR035979">
    <property type="entry name" value="RBD_domain_sf"/>
</dbReference>
<evidence type="ECO:0000256" key="1">
    <source>
        <dbReference type="ARBA" id="ARBA00022884"/>
    </source>
</evidence>
<protein>
    <recommendedName>
        <fullName evidence="3">RRM domain-containing protein</fullName>
    </recommendedName>
</protein>
<dbReference type="Gene3D" id="3.30.70.330">
    <property type="match status" value="3"/>
</dbReference>
<dbReference type="InterPro" id="IPR000504">
    <property type="entry name" value="RRM_dom"/>
</dbReference>
<reference evidence="4" key="1">
    <citation type="submission" date="2015-11" db="EMBL/GenBank/DDBJ databases">
        <title>De novo transcriptome assembly of four potential Pierce s Disease insect vectors from Arizona vineyards.</title>
        <authorList>
            <person name="Tassone E.E."/>
        </authorList>
    </citation>
    <scope>NUCLEOTIDE SEQUENCE</scope>
</reference>
<sequence>MAESLYPPYSRLYVAYDKDTTEEELTGTFQNFGNVQNVNLCRDRATGKPKGFAFVQFDKTSEAATAMEAVNGSTIGHSNRPVRVTVALSRDQASSSSSNDPSQFHRLFLVIPKTFTENDLDEHFSRFGSIENVSIVKDRETKENKGYAYVKYKKFSDAARAFENCDRSYKVVFAKPKGPAGGGRPIEREALSRPEPVSICTHIEENPHGYTGLWAQVSMDLPDEHIEWLFDIPPGLEYVRFFNEIPYENPYSRKVFAQYDSPGTAAYALRKLDGFEYPAGSRVRVKPDYQYSDRMLALDRQRQGPHSISNLMQQVESLNKSLNEATRLIKSAGISTPFTTKPNHLEAFRCSAKLPPPQPLAPSGSVPQERLFVVCEPGLPPQDALWDVFSRFGNLIELYILNGKNCGYAKYSDKDSAHKAMQTLNGQELYRMKLKVLIAEPQREDRKRPRTNYD</sequence>
<dbReference type="GO" id="GO:0003723">
    <property type="term" value="F:RNA binding"/>
    <property type="evidence" value="ECO:0007669"/>
    <property type="project" value="UniProtKB-UniRule"/>
</dbReference>
<feature type="domain" description="RRM" evidence="3">
    <location>
        <begin position="369"/>
        <end position="441"/>
    </location>
</feature>
<proteinExistence type="predicted"/>
<accession>A0A1B6IKB6</accession>
<feature type="domain" description="RRM" evidence="3">
    <location>
        <begin position="111"/>
        <end position="176"/>
    </location>
</feature>
<name>A0A1B6IKB6_9HEMI</name>
<evidence type="ECO:0000259" key="3">
    <source>
        <dbReference type="PROSITE" id="PS50102"/>
    </source>
</evidence>
<evidence type="ECO:0000313" key="5">
    <source>
        <dbReference type="EMBL" id="JAT00112.1"/>
    </source>
</evidence>
<dbReference type="InterPro" id="IPR012677">
    <property type="entry name" value="Nucleotide-bd_a/b_plait_sf"/>
</dbReference>
<dbReference type="Pfam" id="PF00076">
    <property type="entry name" value="RRM_1"/>
    <property type="match status" value="3"/>
</dbReference>
<evidence type="ECO:0000313" key="4">
    <source>
        <dbReference type="EMBL" id="JAS87359.1"/>
    </source>
</evidence>